<reference evidence="1 2" key="1">
    <citation type="submission" date="2019-06" db="EMBL/GenBank/DDBJ databases">
        <title>Sequencing the genomes of 1000 actinobacteria strains.</title>
        <authorList>
            <person name="Klenk H.-P."/>
        </authorList>
    </citation>
    <scope>NUCLEOTIDE SEQUENCE [LARGE SCALE GENOMIC DNA]</scope>
    <source>
        <strain evidence="1 2">DSM 45679</strain>
    </source>
</reference>
<dbReference type="RefSeq" id="WP_142000404.1">
    <property type="nucleotide sequence ID" value="NZ_VFML01000001.1"/>
</dbReference>
<gene>
    <name evidence="1" type="ORF">FB471_4570</name>
</gene>
<proteinExistence type="predicted"/>
<sequence length="162" mass="18609">MGELARQLDRIRVRVNAPGTDIEAELRNRTEFTLSFGESVYEFIDERALERALASLARLLHAGWQRQYQEAISNTALNIDPEDQHDLDFRDESRAVESRGESSDGRVTLHAVGMDEFTARIEPGSLRELRETEFAARASEAATRLLEDYQKQMDELKLRYYG</sequence>
<evidence type="ECO:0000313" key="1">
    <source>
        <dbReference type="EMBL" id="TQJ04761.1"/>
    </source>
</evidence>
<evidence type="ECO:0000313" key="2">
    <source>
        <dbReference type="Proteomes" id="UP000320876"/>
    </source>
</evidence>
<accession>A0A542DNT1</accession>
<keyword evidence="2" id="KW-1185">Reference proteome</keyword>
<name>A0A542DNT1_AMYCI</name>
<protein>
    <submittedName>
        <fullName evidence="1">Uncharacterized protein</fullName>
    </submittedName>
</protein>
<dbReference type="Proteomes" id="UP000320876">
    <property type="component" value="Unassembled WGS sequence"/>
</dbReference>
<dbReference type="OrthoDB" id="3679680at2"/>
<dbReference type="AlphaFoldDB" id="A0A542DNT1"/>
<organism evidence="1 2">
    <name type="scientific">Amycolatopsis cihanbeyliensis</name>
    <dbReference type="NCBI Taxonomy" id="1128664"/>
    <lineage>
        <taxon>Bacteria</taxon>
        <taxon>Bacillati</taxon>
        <taxon>Actinomycetota</taxon>
        <taxon>Actinomycetes</taxon>
        <taxon>Pseudonocardiales</taxon>
        <taxon>Pseudonocardiaceae</taxon>
        <taxon>Amycolatopsis</taxon>
    </lineage>
</organism>
<dbReference type="EMBL" id="VFML01000001">
    <property type="protein sequence ID" value="TQJ04761.1"/>
    <property type="molecule type" value="Genomic_DNA"/>
</dbReference>
<comment type="caution">
    <text evidence="1">The sequence shown here is derived from an EMBL/GenBank/DDBJ whole genome shotgun (WGS) entry which is preliminary data.</text>
</comment>